<organism evidence="1 2">
    <name type="scientific">Solirubrobacter pauli</name>
    <dbReference type="NCBI Taxonomy" id="166793"/>
    <lineage>
        <taxon>Bacteria</taxon>
        <taxon>Bacillati</taxon>
        <taxon>Actinomycetota</taxon>
        <taxon>Thermoleophilia</taxon>
        <taxon>Solirubrobacterales</taxon>
        <taxon>Solirubrobacteraceae</taxon>
        <taxon>Solirubrobacter</taxon>
    </lineage>
</organism>
<dbReference type="AlphaFoldDB" id="A0A660KV54"/>
<reference evidence="1 2" key="1">
    <citation type="submission" date="2018-10" db="EMBL/GenBank/DDBJ databases">
        <title>Genomic Encyclopedia of Archaeal and Bacterial Type Strains, Phase II (KMG-II): from individual species to whole genera.</title>
        <authorList>
            <person name="Goeker M."/>
        </authorList>
    </citation>
    <scope>NUCLEOTIDE SEQUENCE [LARGE SCALE GENOMIC DNA]</scope>
    <source>
        <strain evidence="1 2">DSM 14954</strain>
    </source>
</reference>
<dbReference type="EMBL" id="RBIL01000003">
    <property type="protein sequence ID" value="RKQ84938.1"/>
    <property type="molecule type" value="Genomic_DNA"/>
</dbReference>
<dbReference type="RefSeq" id="WP_121258464.1">
    <property type="nucleotide sequence ID" value="NZ_RBIL01000003.1"/>
</dbReference>
<dbReference type="OrthoDB" id="5187968at2"/>
<gene>
    <name evidence="1" type="ORF">C8N24_6569</name>
</gene>
<protein>
    <submittedName>
        <fullName evidence="1">Uncharacterized protein</fullName>
    </submittedName>
</protein>
<evidence type="ECO:0000313" key="1">
    <source>
        <dbReference type="EMBL" id="RKQ84938.1"/>
    </source>
</evidence>
<sequence length="85" mass="10114">MSVWRLGEQTPPPPRRITDTVVERLEHQYEVDPDLMQITPQQDMPVWDSRRIFDARWDHLDWMHAHFADEVLLAGEESETMEDPS</sequence>
<proteinExistence type="predicted"/>
<evidence type="ECO:0000313" key="2">
    <source>
        <dbReference type="Proteomes" id="UP000278962"/>
    </source>
</evidence>
<dbReference type="Proteomes" id="UP000278962">
    <property type="component" value="Unassembled WGS sequence"/>
</dbReference>
<accession>A0A660KV54</accession>
<comment type="caution">
    <text evidence="1">The sequence shown here is derived from an EMBL/GenBank/DDBJ whole genome shotgun (WGS) entry which is preliminary data.</text>
</comment>
<name>A0A660KV54_9ACTN</name>
<keyword evidence="2" id="KW-1185">Reference proteome</keyword>